<sequence>LQVSEDTYKSSNYGYVYCCENIDAGSQLHLGCNHIEKTLTIPAGLSARGLELTVYWYMSYLVASVT</sequence>
<dbReference type="EMBL" id="CAJVPY010067639">
    <property type="protein sequence ID" value="CAG8826166.1"/>
    <property type="molecule type" value="Genomic_DNA"/>
</dbReference>
<comment type="caution">
    <text evidence="1">The sequence shown here is derived from an EMBL/GenBank/DDBJ whole genome shotgun (WGS) entry which is preliminary data.</text>
</comment>
<proteinExistence type="predicted"/>
<evidence type="ECO:0000313" key="2">
    <source>
        <dbReference type="Proteomes" id="UP000789405"/>
    </source>
</evidence>
<reference evidence="1" key="1">
    <citation type="submission" date="2021-06" db="EMBL/GenBank/DDBJ databases">
        <authorList>
            <person name="Kallberg Y."/>
            <person name="Tangrot J."/>
            <person name="Rosling A."/>
        </authorList>
    </citation>
    <scope>NUCLEOTIDE SEQUENCE</scope>
    <source>
        <strain evidence="1">MA453B</strain>
    </source>
</reference>
<feature type="non-terminal residue" evidence="1">
    <location>
        <position position="1"/>
    </location>
</feature>
<dbReference type="Proteomes" id="UP000789405">
    <property type="component" value="Unassembled WGS sequence"/>
</dbReference>
<accession>A0A9N9KEF1</accession>
<feature type="non-terminal residue" evidence="1">
    <location>
        <position position="66"/>
    </location>
</feature>
<gene>
    <name evidence="1" type="ORF">DERYTH_LOCUS28036</name>
</gene>
<dbReference type="AlphaFoldDB" id="A0A9N9KEF1"/>
<protein>
    <submittedName>
        <fullName evidence="1">6258_t:CDS:1</fullName>
    </submittedName>
</protein>
<keyword evidence="2" id="KW-1185">Reference proteome</keyword>
<name>A0A9N9KEF1_9GLOM</name>
<evidence type="ECO:0000313" key="1">
    <source>
        <dbReference type="EMBL" id="CAG8826166.1"/>
    </source>
</evidence>
<organism evidence="1 2">
    <name type="scientific">Dentiscutata erythropus</name>
    <dbReference type="NCBI Taxonomy" id="1348616"/>
    <lineage>
        <taxon>Eukaryota</taxon>
        <taxon>Fungi</taxon>
        <taxon>Fungi incertae sedis</taxon>
        <taxon>Mucoromycota</taxon>
        <taxon>Glomeromycotina</taxon>
        <taxon>Glomeromycetes</taxon>
        <taxon>Diversisporales</taxon>
        <taxon>Gigasporaceae</taxon>
        <taxon>Dentiscutata</taxon>
    </lineage>
</organism>